<proteinExistence type="predicted"/>
<organism evidence="3 5">
    <name type="scientific">Leucocoprinus leucothites</name>
    <dbReference type="NCBI Taxonomy" id="201217"/>
    <lineage>
        <taxon>Eukaryota</taxon>
        <taxon>Fungi</taxon>
        <taxon>Dikarya</taxon>
        <taxon>Basidiomycota</taxon>
        <taxon>Agaricomycotina</taxon>
        <taxon>Agaricomycetes</taxon>
        <taxon>Agaricomycetidae</taxon>
        <taxon>Agaricales</taxon>
        <taxon>Agaricineae</taxon>
        <taxon>Agaricaceae</taxon>
        <taxon>Leucocoprinus</taxon>
    </lineage>
</organism>
<dbReference type="EMBL" id="JAACJO010000003">
    <property type="protein sequence ID" value="KAF5361098.1"/>
    <property type="molecule type" value="Genomic_DNA"/>
</dbReference>
<keyword evidence="2" id="KW-0472">Membrane</keyword>
<name>A0A8H5CTY3_9AGAR</name>
<sequence length="136" mass="15513">MSQVQMDSYPSLLWVTIPSVLILSAYFANKYYKKYRLEKYGIGKGAKGFQTNVKQLRVTPEIAERLRRGEYVSSEEIAEAVVQAEEEAKKRPPPQGVIEVGFGPRETASQPKEEPTNEWLPESVTNPKKRGKVKRR</sequence>
<keyword evidence="2" id="KW-1133">Transmembrane helix</keyword>
<dbReference type="OrthoDB" id="3260758at2759"/>
<feature type="region of interest" description="Disordered" evidence="1">
    <location>
        <begin position="84"/>
        <end position="136"/>
    </location>
</feature>
<evidence type="ECO:0000256" key="1">
    <source>
        <dbReference type="SAM" id="MobiDB-lite"/>
    </source>
</evidence>
<feature type="transmembrane region" description="Helical" evidence="2">
    <location>
        <begin position="12"/>
        <end position="29"/>
    </location>
</feature>
<dbReference type="EMBL" id="JAACJO010000028">
    <property type="protein sequence ID" value="KAF5347018.1"/>
    <property type="molecule type" value="Genomic_DNA"/>
</dbReference>
<comment type="caution">
    <text evidence="3">The sequence shown here is derived from an EMBL/GenBank/DDBJ whole genome shotgun (WGS) entry which is preliminary data.</text>
</comment>
<evidence type="ECO:0000256" key="2">
    <source>
        <dbReference type="SAM" id="Phobius"/>
    </source>
</evidence>
<feature type="compositionally biased region" description="Basic residues" evidence="1">
    <location>
        <begin position="127"/>
        <end position="136"/>
    </location>
</feature>
<evidence type="ECO:0000313" key="4">
    <source>
        <dbReference type="EMBL" id="KAF5361098.1"/>
    </source>
</evidence>
<evidence type="ECO:0000313" key="3">
    <source>
        <dbReference type="EMBL" id="KAF5347018.1"/>
    </source>
</evidence>
<evidence type="ECO:0000313" key="5">
    <source>
        <dbReference type="Proteomes" id="UP000559027"/>
    </source>
</evidence>
<keyword evidence="2" id="KW-0812">Transmembrane</keyword>
<protein>
    <submittedName>
        <fullName evidence="3">Uncharacterized protein</fullName>
    </submittedName>
</protein>
<dbReference type="Proteomes" id="UP000559027">
    <property type="component" value="Unassembled WGS sequence"/>
</dbReference>
<dbReference type="AlphaFoldDB" id="A0A8H5CTY3"/>
<keyword evidence="5" id="KW-1185">Reference proteome</keyword>
<reference evidence="3 5" key="1">
    <citation type="journal article" date="2020" name="ISME J.">
        <title>Uncovering the hidden diversity of litter-decomposition mechanisms in mushroom-forming fungi.</title>
        <authorList>
            <person name="Floudas D."/>
            <person name="Bentzer J."/>
            <person name="Ahren D."/>
            <person name="Johansson T."/>
            <person name="Persson P."/>
            <person name="Tunlid A."/>
        </authorList>
    </citation>
    <scope>NUCLEOTIDE SEQUENCE [LARGE SCALE GENOMIC DNA]</scope>
    <source>
        <strain evidence="3 5">CBS 146.42</strain>
    </source>
</reference>
<accession>A0A8H5CTY3</accession>
<gene>
    <name evidence="4" type="ORF">D9756_004546</name>
    <name evidence="3" type="ORF">D9756_011030</name>
</gene>